<protein>
    <submittedName>
        <fullName evidence="2">DUF1801 domain-containing protein</fullName>
    </submittedName>
</protein>
<evidence type="ECO:0000313" key="2">
    <source>
        <dbReference type="EMBL" id="MBI4920345.1"/>
    </source>
</evidence>
<accession>A0A933NWM6</accession>
<dbReference type="Gene3D" id="3.90.1150.200">
    <property type="match status" value="1"/>
</dbReference>
<sequence>MAKYDNPQKALVEAVRQAVLKADKRIGETIKWQAPTFVYKGNLASFYPKAKAHVSLMFHTGAQIPGDFPSMEGTGEVSRIMKVLSAADLKAKSVELKSIVKAWCDQRDGA</sequence>
<feature type="domain" description="YdhG-like" evidence="1">
    <location>
        <begin position="9"/>
        <end position="103"/>
    </location>
</feature>
<dbReference type="Proteomes" id="UP000782610">
    <property type="component" value="Unassembled WGS sequence"/>
</dbReference>
<comment type="caution">
    <text evidence="2">The sequence shown here is derived from an EMBL/GenBank/DDBJ whole genome shotgun (WGS) entry which is preliminary data.</text>
</comment>
<dbReference type="AlphaFoldDB" id="A0A933NWM6"/>
<evidence type="ECO:0000313" key="3">
    <source>
        <dbReference type="Proteomes" id="UP000782610"/>
    </source>
</evidence>
<evidence type="ECO:0000259" key="1">
    <source>
        <dbReference type="Pfam" id="PF08818"/>
    </source>
</evidence>
<proteinExistence type="predicted"/>
<dbReference type="SUPFAM" id="SSF159888">
    <property type="entry name" value="YdhG-like"/>
    <property type="match status" value="1"/>
</dbReference>
<organism evidence="2 3">
    <name type="scientific">Devosia nanyangense</name>
    <dbReference type="NCBI Taxonomy" id="1228055"/>
    <lineage>
        <taxon>Bacteria</taxon>
        <taxon>Pseudomonadati</taxon>
        <taxon>Pseudomonadota</taxon>
        <taxon>Alphaproteobacteria</taxon>
        <taxon>Hyphomicrobiales</taxon>
        <taxon>Devosiaceae</taxon>
        <taxon>Devosia</taxon>
    </lineage>
</organism>
<name>A0A933NWM6_9HYPH</name>
<dbReference type="Pfam" id="PF08818">
    <property type="entry name" value="DUF1801"/>
    <property type="match status" value="1"/>
</dbReference>
<dbReference type="EMBL" id="JACRAF010000004">
    <property type="protein sequence ID" value="MBI4920345.1"/>
    <property type="molecule type" value="Genomic_DNA"/>
</dbReference>
<reference evidence="2" key="1">
    <citation type="submission" date="2020-07" db="EMBL/GenBank/DDBJ databases">
        <title>Huge and variable diversity of episymbiotic CPR bacteria and DPANN archaea in groundwater ecosystems.</title>
        <authorList>
            <person name="He C.Y."/>
            <person name="Keren R."/>
            <person name="Whittaker M."/>
            <person name="Farag I.F."/>
            <person name="Doudna J."/>
            <person name="Cate J.H.D."/>
            <person name="Banfield J.F."/>
        </authorList>
    </citation>
    <scope>NUCLEOTIDE SEQUENCE</scope>
    <source>
        <strain evidence="2">NC_groundwater_1586_Pr3_B-0.1um_66_15</strain>
    </source>
</reference>
<gene>
    <name evidence="2" type="ORF">HY834_01225</name>
</gene>
<dbReference type="InterPro" id="IPR014922">
    <property type="entry name" value="YdhG-like"/>
</dbReference>